<keyword evidence="5" id="KW-1185">Reference proteome</keyword>
<keyword evidence="2" id="KW-0472">Membrane</keyword>
<dbReference type="PROSITE" id="PS51178">
    <property type="entry name" value="PASTA"/>
    <property type="match status" value="1"/>
</dbReference>
<dbReference type="Gene3D" id="3.30.10.20">
    <property type="match status" value="1"/>
</dbReference>
<evidence type="ECO:0000256" key="2">
    <source>
        <dbReference type="SAM" id="Phobius"/>
    </source>
</evidence>
<feature type="region of interest" description="Disordered" evidence="1">
    <location>
        <begin position="283"/>
        <end position="305"/>
    </location>
</feature>
<protein>
    <submittedName>
        <fullName evidence="4">Excalibur calcium-binding domain-containing protein</fullName>
    </submittedName>
</protein>
<feature type="transmembrane region" description="Helical" evidence="2">
    <location>
        <begin position="27"/>
        <end position="55"/>
    </location>
</feature>
<accession>A0ABV1K945</accession>
<keyword evidence="2" id="KW-0812">Transmembrane</keyword>
<feature type="compositionally biased region" description="Basic and acidic residues" evidence="1">
    <location>
        <begin position="292"/>
        <end position="305"/>
    </location>
</feature>
<keyword evidence="2" id="KW-1133">Transmembrane helix</keyword>
<proteinExistence type="predicted"/>
<evidence type="ECO:0000313" key="5">
    <source>
        <dbReference type="Proteomes" id="UP001494902"/>
    </source>
</evidence>
<feature type="compositionally biased region" description="Pro residues" evidence="1">
    <location>
        <begin position="220"/>
        <end position="258"/>
    </location>
</feature>
<dbReference type="InterPro" id="IPR008613">
    <property type="entry name" value="Excalibur_Ca-bd_domain"/>
</dbReference>
<feature type="domain" description="PASTA" evidence="3">
    <location>
        <begin position="116"/>
        <end position="185"/>
    </location>
</feature>
<feature type="region of interest" description="Disordered" evidence="1">
    <location>
        <begin position="184"/>
        <end position="268"/>
    </location>
</feature>
<reference evidence="4 5" key="1">
    <citation type="submission" date="2024-03" db="EMBL/GenBank/DDBJ databases">
        <title>Draft genome sequence of Pseudonocardia nematodicida JCM 31783.</title>
        <authorList>
            <person name="Butdee W."/>
            <person name="Duangmal K."/>
        </authorList>
    </citation>
    <scope>NUCLEOTIDE SEQUENCE [LARGE SCALE GENOMIC DNA]</scope>
    <source>
        <strain evidence="4 5">JCM 31783</strain>
    </source>
</reference>
<dbReference type="SMART" id="SM00894">
    <property type="entry name" value="Excalibur"/>
    <property type="match status" value="1"/>
</dbReference>
<gene>
    <name evidence="4" type="ORF">WIS52_11025</name>
</gene>
<evidence type="ECO:0000259" key="3">
    <source>
        <dbReference type="PROSITE" id="PS51178"/>
    </source>
</evidence>
<dbReference type="InterPro" id="IPR005543">
    <property type="entry name" value="PASTA_dom"/>
</dbReference>
<dbReference type="Pfam" id="PF05901">
    <property type="entry name" value="Excalibur"/>
    <property type="match status" value="1"/>
</dbReference>
<dbReference type="Pfam" id="PF03793">
    <property type="entry name" value="PASTA"/>
    <property type="match status" value="1"/>
</dbReference>
<feature type="transmembrane region" description="Helical" evidence="2">
    <location>
        <begin position="76"/>
        <end position="100"/>
    </location>
</feature>
<dbReference type="CDD" id="cd06577">
    <property type="entry name" value="PASTA_pknB"/>
    <property type="match status" value="1"/>
</dbReference>
<feature type="compositionally biased region" description="Low complexity" evidence="1">
    <location>
        <begin position="199"/>
        <end position="219"/>
    </location>
</feature>
<organism evidence="4 5">
    <name type="scientific">Pseudonocardia nematodicida</name>
    <dbReference type="NCBI Taxonomy" id="1206997"/>
    <lineage>
        <taxon>Bacteria</taxon>
        <taxon>Bacillati</taxon>
        <taxon>Actinomycetota</taxon>
        <taxon>Actinomycetes</taxon>
        <taxon>Pseudonocardiales</taxon>
        <taxon>Pseudonocardiaceae</taxon>
        <taxon>Pseudonocardia</taxon>
    </lineage>
</organism>
<name>A0ABV1K945_9PSEU</name>
<comment type="caution">
    <text evidence="4">The sequence shown here is derived from an EMBL/GenBank/DDBJ whole genome shotgun (WGS) entry which is preliminary data.</text>
</comment>
<sequence length="305" mass="29494">MTTSLDTALTQPIRVPDRRNSRATAGFWLGILSLLVGWFPLLGFVVTVPAVALSWEGRVRHRTGRAATPGRSGAGLAMGVAGSLLCVLTTVVAFVGAAVAPTPAADLSAAPVAPVAPVELAVPDVVGMDGVRAREALSAAGFRSVVAGPASGPADGVAPGTVTAQEPAADVLAGPDDTITLNEAAAAPAPPPSPPLAAAPPTEDGAPGPAAAPRAVAAPAPKPAPAPAPARAPAPAPAPRPAAAPAPRPVPAPAPAPAAPAGGGSAHYANCDAVRAAGKAPLLAGQPGYRAGLDRDGDGVACERG</sequence>
<evidence type="ECO:0000313" key="4">
    <source>
        <dbReference type="EMBL" id="MEQ3551005.1"/>
    </source>
</evidence>
<dbReference type="Proteomes" id="UP001494902">
    <property type="component" value="Unassembled WGS sequence"/>
</dbReference>
<dbReference type="EMBL" id="JBEDNQ010000004">
    <property type="protein sequence ID" value="MEQ3551005.1"/>
    <property type="molecule type" value="Genomic_DNA"/>
</dbReference>
<evidence type="ECO:0000256" key="1">
    <source>
        <dbReference type="SAM" id="MobiDB-lite"/>
    </source>
</evidence>
<feature type="compositionally biased region" description="Pro residues" evidence="1">
    <location>
        <begin position="188"/>
        <end position="198"/>
    </location>
</feature>
<dbReference type="RefSeq" id="WP_349298081.1">
    <property type="nucleotide sequence ID" value="NZ_JBEDNQ010000004.1"/>
</dbReference>